<name>A0A7S9D6A7_9BRAD</name>
<protein>
    <recommendedName>
        <fullName evidence="11">Glutathione hydrolase proenzyme</fullName>
        <ecNumber evidence="11">2.3.2.2</ecNumber>
        <ecNumber evidence="11">3.4.19.13</ecNumber>
    </recommendedName>
    <component>
        <recommendedName>
            <fullName evidence="11">Glutathione hydrolase large chain</fullName>
        </recommendedName>
    </component>
    <component>
        <recommendedName>
            <fullName evidence="11">Glutathione hydrolase small chain</fullName>
        </recommendedName>
    </component>
</protein>
<keyword evidence="6 11" id="KW-0865">Zymogen</keyword>
<dbReference type="AlphaFoldDB" id="A0A7S9D6A7"/>
<keyword evidence="7 11" id="KW-0012">Acyltransferase</keyword>
<feature type="binding site" evidence="10">
    <location>
        <begin position="466"/>
        <end position="467"/>
    </location>
    <ligand>
        <name>L-glutamate</name>
        <dbReference type="ChEBI" id="CHEBI:29985"/>
    </ligand>
</feature>
<comment type="similarity">
    <text evidence="3 11">Belongs to the gamma-glutamyltransferase family.</text>
</comment>
<dbReference type="InterPro" id="IPR051792">
    <property type="entry name" value="GGT_bact"/>
</dbReference>
<feature type="region of interest" description="Disordered" evidence="12">
    <location>
        <begin position="563"/>
        <end position="583"/>
    </location>
</feature>
<comment type="PTM">
    <text evidence="11">Cleaved by autocatalysis into a large and a small subunit.</text>
</comment>
<dbReference type="InterPro" id="IPR043137">
    <property type="entry name" value="GGT_ssub_C"/>
</dbReference>
<dbReference type="GO" id="GO:0006750">
    <property type="term" value="P:glutathione biosynthetic process"/>
    <property type="evidence" value="ECO:0007669"/>
    <property type="project" value="UniProtKB-KW"/>
</dbReference>
<dbReference type="EMBL" id="CP061379">
    <property type="protein sequence ID" value="QPF91961.1"/>
    <property type="molecule type" value="Genomic_DNA"/>
</dbReference>
<feature type="chain" id="PRO_5032267347" description="Glutathione hydrolase proenzyme" evidence="13">
    <location>
        <begin position="28"/>
        <end position="583"/>
    </location>
</feature>
<evidence type="ECO:0000256" key="5">
    <source>
        <dbReference type="ARBA" id="ARBA00022801"/>
    </source>
</evidence>
<proteinExistence type="inferred from homology"/>
<dbReference type="Gene3D" id="1.10.246.130">
    <property type="match status" value="1"/>
</dbReference>
<evidence type="ECO:0000313" key="14">
    <source>
        <dbReference type="EMBL" id="QPF91961.1"/>
    </source>
</evidence>
<feature type="binding site" evidence="10">
    <location>
        <position position="437"/>
    </location>
    <ligand>
        <name>L-glutamate</name>
        <dbReference type="ChEBI" id="CHEBI:29985"/>
    </ligand>
</feature>
<comment type="catalytic activity">
    <reaction evidence="2 11">
        <text>glutathione + H2O = L-cysteinylglycine + L-glutamate</text>
        <dbReference type="Rhea" id="RHEA:28807"/>
        <dbReference type="ChEBI" id="CHEBI:15377"/>
        <dbReference type="ChEBI" id="CHEBI:29985"/>
        <dbReference type="ChEBI" id="CHEBI:57925"/>
        <dbReference type="ChEBI" id="CHEBI:61694"/>
        <dbReference type="EC" id="3.4.19.13"/>
    </reaction>
</comment>
<keyword evidence="15" id="KW-1185">Reference proteome</keyword>
<feature type="active site" description="Nucleophile" evidence="9">
    <location>
        <position position="395"/>
    </location>
</feature>
<dbReference type="Pfam" id="PF01019">
    <property type="entry name" value="G_glu_transpept"/>
    <property type="match status" value="1"/>
</dbReference>
<dbReference type="InterPro" id="IPR055262">
    <property type="entry name" value="GGT_CS"/>
</dbReference>
<dbReference type="UniPathway" id="UPA00204"/>
<feature type="signal peptide" evidence="13">
    <location>
        <begin position="1"/>
        <end position="27"/>
    </location>
</feature>
<dbReference type="EC" id="2.3.2.2" evidence="11"/>
<evidence type="ECO:0000256" key="9">
    <source>
        <dbReference type="PIRSR" id="PIRSR600101-1"/>
    </source>
</evidence>
<evidence type="ECO:0000256" key="3">
    <source>
        <dbReference type="ARBA" id="ARBA00009381"/>
    </source>
</evidence>
<feature type="binding site" evidence="10">
    <location>
        <position position="488"/>
    </location>
    <ligand>
        <name>L-glutamate</name>
        <dbReference type="ChEBI" id="CHEBI:29985"/>
    </ligand>
</feature>
<comment type="catalytic activity">
    <reaction evidence="1 11">
        <text>an S-substituted glutathione + H2O = an S-substituted L-cysteinylglycine + L-glutamate</text>
        <dbReference type="Rhea" id="RHEA:59468"/>
        <dbReference type="ChEBI" id="CHEBI:15377"/>
        <dbReference type="ChEBI" id="CHEBI:29985"/>
        <dbReference type="ChEBI" id="CHEBI:90779"/>
        <dbReference type="ChEBI" id="CHEBI:143103"/>
        <dbReference type="EC" id="3.4.19.13"/>
    </reaction>
</comment>
<evidence type="ECO:0000256" key="12">
    <source>
        <dbReference type="SAM" id="MobiDB-lite"/>
    </source>
</evidence>
<dbReference type="GO" id="GO:0006751">
    <property type="term" value="P:glutathione catabolic process"/>
    <property type="evidence" value="ECO:0007669"/>
    <property type="project" value="UniProtKB-UniRule"/>
</dbReference>
<dbReference type="InterPro" id="IPR000101">
    <property type="entry name" value="GGT_peptidase"/>
</dbReference>
<dbReference type="RefSeq" id="WP_195801512.1">
    <property type="nucleotide sequence ID" value="NZ_CP061379.1"/>
</dbReference>
<feature type="binding site" evidence="10">
    <location>
        <position position="116"/>
    </location>
    <ligand>
        <name>L-glutamate</name>
        <dbReference type="ChEBI" id="CHEBI:29985"/>
    </ligand>
</feature>
<dbReference type="GO" id="GO:0036374">
    <property type="term" value="F:glutathione hydrolase activity"/>
    <property type="evidence" value="ECO:0007669"/>
    <property type="project" value="UniProtKB-UniRule"/>
</dbReference>
<comment type="catalytic activity">
    <reaction evidence="8 11">
        <text>an N-terminal (5-L-glutamyl)-[peptide] + an alpha-amino acid = 5-L-glutamyl amino acid + an N-terminal L-alpha-aminoacyl-[peptide]</text>
        <dbReference type="Rhea" id="RHEA:23904"/>
        <dbReference type="Rhea" id="RHEA-COMP:9780"/>
        <dbReference type="Rhea" id="RHEA-COMP:9795"/>
        <dbReference type="ChEBI" id="CHEBI:77644"/>
        <dbReference type="ChEBI" id="CHEBI:78597"/>
        <dbReference type="ChEBI" id="CHEBI:78599"/>
        <dbReference type="ChEBI" id="CHEBI:78608"/>
        <dbReference type="EC" id="2.3.2.2"/>
    </reaction>
</comment>
<dbReference type="Gene3D" id="3.60.20.40">
    <property type="match status" value="1"/>
</dbReference>
<dbReference type="KEGG" id="bcou:IC761_01255"/>
<dbReference type="SUPFAM" id="SSF56235">
    <property type="entry name" value="N-terminal nucleophile aminohydrolases (Ntn hydrolases)"/>
    <property type="match status" value="1"/>
</dbReference>
<dbReference type="EC" id="3.4.19.13" evidence="11"/>
<comment type="subunit">
    <text evidence="11">This enzyme consists of two polypeptide chains, which are synthesized in precursor form from a single polypeptide.</text>
</comment>
<evidence type="ECO:0000256" key="13">
    <source>
        <dbReference type="SAM" id="SignalP"/>
    </source>
</evidence>
<gene>
    <name evidence="14" type="primary">ggt</name>
    <name evidence="14" type="ORF">IC761_01255</name>
</gene>
<organism evidence="14 15">
    <name type="scientific">Bradyrhizobium commune</name>
    <dbReference type="NCBI Taxonomy" id="83627"/>
    <lineage>
        <taxon>Bacteria</taxon>
        <taxon>Pseudomonadati</taxon>
        <taxon>Pseudomonadota</taxon>
        <taxon>Alphaproteobacteria</taxon>
        <taxon>Hyphomicrobiales</taxon>
        <taxon>Nitrobacteraceae</taxon>
        <taxon>Bradyrhizobium</taxon>
    </lineage>
</organism>
<evidence type="ECO:0000256" key="8">
    <source>
        <dbReference type="ARBA" id="ARBA00047417"/>
    </source>
</evidence>
<accession>A0A7S9D6A7</accession>
<dbReference type="Proteomes" id="UP000594621">
    <property type="component" value="Chromosome"/>
</dbReference>
<dbReference type="NCBIfam" id="TIGR00066">
    <property type="entry name" value="g_glut_trans"/>
    <property type="match status" value="1"/>
</dbReference>
<dbReference type="PROSITE" id="PS00462">
    <property type="entry name" value="G_GLU_TRANSPEPTIDASE"/>
    <property type="match status" value="1"/>
</dbReference>
<evidence type="ECO:0000313" key="15">
    <source>
        <dbReference type="Proteomes" id="UP000594621"/>
    </source>
</evidence>
<keyword evidence="4 11" id="KW-0808">Transferase</keyword>
<dbReference type="InterPro" id="IPR029055">
    <property type="entry name" value="Ntn_hydrolases_N"/>
</dbReference>
<dbReference type="PANTHER" id="PTHR43199">
    <property type="entry name" value="GLUTATHIONE HYDROLASE"/>
    <property type="match status" value="1"/>
</dbReference>
<dbReference type="GO" id="GO:0103068">
    <property type="term" value="F:leukotriene C4 gamma-glutamyl transferase activity"/>
    <property type="evidence" value="ECO:0007669"/>
    <property type="project" value="UniProtKB-EC"/>
</dbReference>
<evidence type="ECO:0000256" key="2">
    <source>
        <dbReference type="ARBA" id="ARBA00001089"/>
    </source>
</evidence>
<evidence type="ECO:0000256" key="11">
    <source>
        <dbReference type="RuleBase" id="RU368036"/>
    </source>
</evidence>
<evidence type="ECO:0000256" key="6">
    <source>
        <dbReference type="ARBA" id="ARBA00023145"/>
    </source>
</evidence>
<keyword evidence="13" id="KW-0732">Signal</keyword>
<comment type="pathway">
    <text evidence="11">Sulfur metabolism; glutathione metabolism.</text>
</comment>
<evidence type="ECO:0000256" key="1">
    <source>
        <dbReference type="ARBA" id="ARBA00001049"/>
    </source>
</evidence>
<keyword evidence="5 11" id="KW-0378">Hydrolase</keyword>
<dbReference type="PANTHER" id="PTHR43199:SF1">
    <property type="entry name" value="GLUTATHIONE HYDROLASE PROENZYME"/>
    <property type="match status" value="1"/>
</dbReference>
<dbReference type="PRINTS" id="PR01210">
    <property type="entry name" value="GGTRANSPTASE"/>
</dbReference>
<feature type="binding site" evidence="10">
    <location>
        <begin position="413"/>
        <end position="415"/>
    </location>
    <ligand>
        <name>L-glutamate</name>
        <dbReference type="ChEBI" id="CHEBI:29985"/>
    </ligand>
</feature>
<evidence type="ECO:0000256" key="7">
    <source>
        <dbReference type="ARBA" id="ARBA00023315"/>
    </source>
</evidence>
<keyword evidence="11" id="KW-0317">Glutathione biosynthesis</keyword>
<dbReference type="InterPro" id="IPR043138">
    <property type="entry name" value="GGT_lsub"/>
</dbReference>
<evidence type="ECO:0000256" key="4">
    <source>
        <dbReference type="ARBA" id="ARBA00022679"/>
    </source>
</evidence>
<evidence type="ECO:0000256" key="10">
    <source>
        <dbReference type="PIRSR" id="PIRSR600101-2"/>
    </source>
</evidence>
<reference evidence="14 15" key="1">
    <citation type="submission" date="2020-09" db="EMBL/GenBank/DDBJ databases">
        <title>Complete genomes of bradyrhizobia occurring on native shrubby legumes in Australia.</title>
        <authorList>
            <person name="Lafay B."/>
        </authorList>
    </citation>
    <scope>NUCLEOTIDE SEQUENCE [LARGE SCALE GENOMIC DNA]</scope>
    <source>
        <strain evidence="14 15">BDV5040</strain>
    </source>
</reference>
<sequence>MMSSFSTRRIFFAIIATLAFGLTSATAQDARRLYVPPALDTVHAVSAEHGMVVAQEKISARVGADILRRGGNAVDAAVATGYAMAVTYPRAGNIGGGGFMVIHSAERNEDIAIDYRETAPAATTPQIFLGPDGKPDAAKSRDSALGIGVPGTVAGLALALEKYGSGHFTLAQLLEPAITLARDGFIVGDDIADTLPGWSSRLARWPSSAKIFAKPDGTPLGEGDRLVQSDLADTLASIAAQGPRGFYEGPVAEKLAKAVSDAGGIMTPADLKAYQAVIRAPVHGTYRGYDIVSMPLPSSGGVVLVETLNILEGFQLGDLKQGSPASLHLLIEAMKRAYADRARYLGDPAFVNAPIDRLTAKDYASRLRAGISTEHATPSKDLVAAATSPREGSNTTHYSVVDSSGNAVSNTYTLNFSYGVGMVAEGTGVLLNNELDDFTAAVGASNAYGLVGYEANLPGPGKRPLSSMSPTIVLRDGKPVLVTGSPGGSRIISTVLQVIVNVLDYKMDVAAAVAAPRLHHQWLPDEVRVERGFPDDVLFGLKAMDHLIVEPMGQTSANSILVTPNGPLGAPDPRSRGAEAAGQ</sequence>